<feature type="domain" description="GST N-terminal" evidence="3">
    <location>
        <begin position="132"/>
        <end position="206"/>
    </location>
</feature>
<evidence type="ECO:0000259" key="4">
    <source>
        <dbReference type="PROSITE" id="PS50405"/>
    </source>
</evidence>
<dbReference type="VEuPathDB" id="VectorBase:RSAN_046992"/>
<evidence type="ECO:0000256" key="1">
    <source>
        <dbReference type="ARBA" id="ARBA00011738"/>
    </source>
</evidence>
<dbReference type="PROSITE" id="PS50404">
    <property type="entry name" value="GST_NTER"/>
    <property type="match status" value="2"/>
</dbReference>
<keyword evidence="6" id="KW-1185">Reference proteome</keyword>
<proteinExistence type="inferred from homology"/>
<dbReference type="Gene3D" id="1.20.1050.10">
    <property type="match status" value="2"/>
</dbReference>
<dbReference type="SUPFAM" id="SSF47616">
    <property type="entry name" value="GST C-terminal domain-like"/>
    <property type="match status" value="3"/>
</dbReference>
<dbReference type="PANTHER" id="PTHR43969:SF9">
    <property type="entry name" value="GLUTATHIONE S TRANSFERASE D10, ISOFORM A-RELATED"/>
    <property type="match status" value="1"/>
</dbReference>
<accession>A0A9D4SYB3</accession>
<dbReference type="GO" id="GO:0004364">
    <property type="term" value="F:glutathione transferase activity"/>
    <property type="evidence" value="ECO:0007669"/>
    <property type="project" value="TreeGrafter"/>
</dbReference>
<dbReference type="PROSITE" id="PS50405">
    <property type="entry name" value="GST_CTER"/>
    <property type="match status" value="1"/>
</dbReference>
<dbReference type="PROSITE" id="PS51354">
    <property type="entry name" value="GLUTAREDOXIN_2"/>
    <property type="match status" value="1"/>
</dbReference>
<comment type="similarity">
    <text evidence="2">Belongs to the GST superfamily.</text>
</comment>
<dbReference type="SUPFAM" id="SSF52833">
    <property type="entry name" value="Thioredoxin-like"/>
    <property type="match status" value="3"/>
</dbReference>
<dbReference type="InterPro" id="IPR004046">
    <property type="entry name" value="GST_C"/>
</dbReference>
<dbReference type="InterPro" id="IPR004045">
    <property type="entry name" value="Glutathione_S-Trfase_N"/>
</dbReference>
<dbReference type="InterPro" id="IPR010987">
    <property type="entry name" value="Glutathione-S-Trfase_C-like"/>
</dbReference>
<dbReference type="SFLD" id="SFLDG00358">
    <property type="entry name" value="Main_(cytGST)"/>
    <property type="match status" value="1"/>
</dbReference>
<comment type="subunit">
    <text evidence="1">Homodimer.</text>
</comment>
<dbReference type="Proteomes" id="UP000821837">
    <property type="component" value="Unassembled WGS sequence"/>
</dbReference>
<evidence type="ECO:0008006" key="7">
    <source>
        <dbReference type="Google" id="ProtNLM"/>
    </source>
</evidence>
<evidence type="ECO:0000256" key="2">
    <source>
        <dbReference type="RuleBase" id="RU003494"/>
    </source>
</evidence>
<dbReference type="SFLD" id="SFLDS00019">
    <property type="entry name" value="Glutathione_Transferase_(cytos"/>
    <property type="match status" value="1"/>
</dbReference>
<comment type="caution">
    <text evidence="5">The sequence shown here is derived from an EMBL/GenBank/DDBJ whole genome shotgun (WGS) entry which is preliminary data.</text>
</comment>
<dbReference type="InterPro" id="IPR036282">
    <property type="entry name" value="Glutathione-S-Trfase_C_sf"/>
</dbReference>
<organism evidence="5 6">
    <name type="scientific">Rhipicephalus sanguineus</name>
    <name type="common">Brown dog tick</name>
    <name type="synonym">Ixodes sanguineus</name>
    <dbReference type="NCBI Taxonomy" id="34632"/>
    <lineage>
        <taxon>Eukaryota</taxon>
        <taxon>Metazoa</taxon>
        <taxon>Ecdysozoa</taxon>
        <taxon>Arthropoda</taxon>
        <taxon>Chelicerata</taxon>
        <taxon>Arachnida</taxon>
        <taxon>Acari</taxon>
        <taxon>Parasitiformes</taxon>
        <taxon>Ixodida</taxon>
        <taxon>Ixodoidea</taxon>
        <taxon>Ixodidae</taxon>
        <taxon>Rhipicephalinae</taxon>
        <taxon>Rhipicephalus</taxon>
        <taxon>Rhipicephalus</taxon>
    </lineage>
</organism>
<protein>
    <recommendedName>
        <fullName evidence="7">Glutathione S-transferase</fullName>
    </recommendedName>
</protein>
<dbReference type="AlphaFoldDB" id="A0A9D4SYB3"/>
<dbReference type="PANTHER" id="PTHR43969">
    <property type="entry name" value="GLUTATHIONE S TRANSFERASE D10, ISOFORM A-RELATED"/>
    <property type="match status" value="1"/>
</dbReference>
<dbReference type="InterPro" id="IPR036249">
    <property type="entry name" value="Thioredoxin-like_sf"/>
</dbReference>
<dbReference type="VEuPathDB" id="VectorBase:RSAN_044749"/>
<dbReference type="GO" id="GO:0006749">
    <property type="term" value="P:glutathione metabolic process"/>
    <property type="evidence" value="ECO:0007669"/>
    <property type="project" value="TreeGrafter"/>
</dbReference>
<evidence type="ECO:0000259" key="3">
    <source>
        <dbReference type="PROSITE" id="PS50404"/>
    </source>
</evidence>
<reference evidence="5" key="2">
    <citation type="submission" date="2021-09" db="EMBL/GenBank/DDBJ databases">
        <authorList>
            <person name="Jia N."/>
            <person name="Wang J."/>
            <person name="Shi W."/>
            <person name="Du L."/>
            <person name="Sun Y."/>
            <person name="Zhan W."/>
            <person name="Jiang J."/>
            <person name="Wang Q."/>
            <person name="Zhang B."/>
            <person name="Ji P."/>
            <person name="Sakyi L.B."/>
            <person name="Cui X."/>
            <person name="Yuan T."/>
            <person name="Jiang B."/>
            <person name="Yang W."/>
            <person name="Lam T.T.-Y."/>
            <person name="Chang Q."/>
            <person name="Ding S."/>
            <person name="Wang X."/>
            <person name="Zhu J."/>
            <person name="Ruan X."/>
            <person name="Zhao L."/>
            <person name="Wei J."/>
            <person name="Que T."/>
            <person name="Du C."/>
            <person name="Cheng J."/>
            <person name="Dai P."/>
            <person name="Han X."/>
            <person name="Huang E."/>
            <person name="Gao Y."/>
            <person name="Liu J."/>
            <person name="Shao H."/>
            <person name="Ye R."/>
            <person name="Li L."/>
            <person name="Wei W."/>
            <person name="Wang X."/>
            <person name="Wang C."/>
            <person name="Huo Q."/>
            <person name="Li W."/>
            <person name="Guo W."/>
            <person name="Chen H."/>
            <person name="Chen S."/>
            <person name="Zhou L."/>
            <person name="Zhou L."/>
            <person name="Ni X."/>
            <person name="Tian J."/>
            <person name="Zhou Y."/>
            <person name="Sheng Y."/>
            <person name="Liu T."/>
            <person name="Pan Y."/>
            <person name="Xia L."/>
            <person name="Li J."/>
            <person name="Zhao F."/>
            <person name="Cao W."/>
        </authorList>
    </citation>
    <scope>NUCLEOTIDE SEQUENCE</scope>
    <source>
        <strain evidence="5">Rsan-2018</strain>
        <tissue evidence="5">Larvae</tissue>
    </source>
</reference>
<dbReference type="EMBL" id="JABSTV010001250">
    <property type="protein sequence ID" value="KAH7956299.1"/>
    <property type="molecule type" value="Genomic_DNA"/>
</dbReference>
<gene>
    <name evidence="5" type="ORF">HPB52_007901</name>
</gene>
<dbReference type="Pfam" id="PF00043">
    <property type="entry name" value="GST_C"/>
    <property type="match status" value="1"/>
</dbReference>
<dbReference type="Pfam" id="PF02798">
    <property type="entry name" value="GST_N"/>
    <property type="match status" value="3"/>
</dbReference>
<sequence>MTITLYSVLACPPCNLVRALAKHVGIELKIKSVDVFKKEQYRDEYLKINPFHQAPAIDDDGFVVYESNAIAYYLIRKYAPESQLYPACVETRTRIDQILASIVTTIHNAVKDFTRPIKLHKRKPTTMEVTNFEEDYVRGMEHLIGDGKFAVGDTFTLADIALTTHIVVALEINPFHKAPAIEDEDFVVYESNAIAYYLLRKYAPESELYPTCIQTRTRIDQILAAIATTIHNAQMEYTRPMHLAKKKPTTQQITTFEENYVKGLEHLIGDGKFAAGDTFTLADIALTTRVVVALERPRIYELKHPTSEEVEKFEKNVIKAFEHMLADGKYFLGDRLSLADLNVVGHQTRILEHLGIELDLKNLDFTKKEHFGEDYLKINPFHKVPAIDDDGFVVYERP</sequence>
<feature type="domain" description="GST C-terminal" evidence="4">
    <location>
        <begin position="212"/>
        <end position="336"/>
    </location>
</feature>
<reference evidence="5" key="1">
    <citation type="journal article" date="2020" name="Cell">
        <title>Large-Scale Comparative Analyses of Tick Genomes Elucidate Their Genetic Diversity and Vector Capacities.</title>
        <authorList>
            <consortium name="Tick Genome and Microbiome Consortium (TIGMIC)"/>
            <person name="Jia N."/>
            <person name="Wang J."/>
            <person name="Shi W."/>
            <person name="Du L."/>
            <person name="Sun Y."/>
            <person name="Zhan W."/>
            <person name="Jiang J.F."/>
            <person name="Wang Q."/>
            <person name="Zhang B."/>
            <person name="Ji P."/>
            <person name="Bell-Sakyi L."/>
            <person name="Cui X.M."/>
            <person name="Yuan T.T."/>
            <person name="Jiang B.G."/>
            <person name="Yang W.F."/>
            <person name="Lam T.T."/>
            <person name="Chang Q.C."/>
            <person name="Ding S.J."/>
            <person name="Wang X.J."/>
            <person name="Zhu J.G."/>
            <person name="Ruan X.D."/>
            <person name="Zhao L."/>
            <person name="Wei J.T."/>
            <person name="Ye R.Z."/>
            <person name="Que T.C."/>
            <person name="Du C.H."/>
            <person name="Zhou Y.H."/>
            <person name="Cheng J.X."/>
            <person name="Dai P.F."/>
            <person name="Guo W.B."/>
            <person name="Han X.H."/>
            <person name="Huang E.J."/>
            <person name="Li L.F."/>
            <person name="Wei W."/>
            <person name="Gao Y.C."/>
            <person name="Liu J.Z."/>
            <person name="Shao H.Z."/>
            <person name="Wang X."/>
            <person name="Wang C.C."/>
            <person name="Yang T.C."/>
            <person name="Huo Q.B."/>
            <person name="Li W."/>
            <person name="Chen H.Y."/>
            <person name="Chen S.E."/>
            <person name="Zhou L.G."/>
            <person name="Ni X.B."/>
            <person name="Tian J.H."/>
            <person name="Sheng Y."/>
            <person name="Liu T."/>
            <person name="Pan Y.S."/>
            <person name="Xia L.Y."/>
            <person name="Li J."/>
            <person name="Zhao F."/>
            <person name="Cao W.C."/>
        </authorList>
    </citation>
    <scope>NUCLEOTIDE SEQUENCE</scope>
    <source>
        <strain evidence="5">Rsan-2018</strain>
    </source>
</reference>
<dbReference type="Gene3D" id="3.40.30.10">
    <property type="entry name" value="Glutaredoxin"/>
    <property type="match status" value="3"/>
</dbReference>
<evidence type="ECO:0000313" key="6">
    <source>
        <dbReference type="Proteomes" id="UP000821837"/>
    </source>
</evidence>
<dbReference type="InterPro" id="IPR040079">
    <property type="entry name" value="Glutathione_S-Trfase"/>
</dbReference>
<feature type="domain" description="GST N-terminal" evidence="3">
    <location>
        <begin position="1"/>
        <end position="82"/>
    </location>
</feature>
<evidence type="ECO:0000313" key="5">
    <source>
        <dbReference type="EMBL" id="KAH7956299.1"/>
    </source>
</evidence>
<name>A0A9D4SYB3_RHISA</name>